<dbReference type="OrthoDB" id="3221235at2759"/>
<reference evidence="2 3" key="1">
    <citation type="journal article" date="2019" name="Nat. Ecol. Evol.">
        <title>Megaphylogeny resolves global patterns of mushroom evolution.</title>
        <authorList>
            <person name="Varga T."/>
            <person name="Krizsan K."/>
            <person name="Foldi C."/>
            <person name="Dima B."/>
            <person name="Sanchez-Garcia M."/>
            <person name="Sanchez-Ramirez S."/>
            <person name="Szollosi G.J."/>
            <person name="Szarkandi J.G."/>
            <person name="Papp V."/>
            <person name="Albert L."/>
            <person name="Andreopoulos W."/>
            <person name="Angelini C."/>
            <person name="Antonin V."/>
            <person name="Barry K.W."/>
            <person name="Bougher N.L."/>
            <person name="Buchanan P."/>
            <person name="Buyck B."/>
            <person name="Bense V."/>
            <person name="Catcheside P."/>
            <person name="Chovatia M."/>
            <person name="Cooper J."/>
            <person name="Damon W."/>
            <person name="Desjardin D."/>
            <person name="Finy P."/>
            <person name="Geml J."/>
            <person name="Haridas S."/>
            <person name="Hughes K."/>
            <person name="Justo A."/>
            <person name="Karasinski D."/>
            <person name="Kautmanova I."/>
            <person name="Kiss B."/>
            <person name="Kocsube S."/>
            <person name="Kotiranta H."/>
            <person name="LaButti K.M."/>
            <person name="Lechner B.E."/>
            <person name="Liimatainen K."/>
            <person name="Lipzen A."/>
            <person name="Lukacs Z."/>
            <person name="Mihaltcheva S."/>
            <person name="Morgado L.N."/>
            <person name="Niskanen T."/>
            <person name="Noordeloos M.E."/>
            <person name="Ohm R.A."/>
            <person name="Ortiz-Santana B."/>
            <person name="Ovrebo C."/>
            <person name="Racz N."/>
            <person name="Riley R."/>
            <person name="Savchenko A."/>
            <person name="Shiryaev A."/>
            <person name="Soop K."/>
            <person name="Spirin V."/>
            <person name="Szebenyi C."/>
            <person name="Tomsovsky M."/>
            <person name="Tulloss R.E."/>
            <person name="Uehling J."/>
            <person name="Grigoriev I.V."/>
            <person name="Vagvolgyi C."/>
            <person name="Papp T."/>
            <person name="Martin F.M."/>
            <person name="Miettinen O."/>
            <person name="Hibbett D.S."/>
            <person name="Nagy L.G."/>
        </authorList>
    </citation>
    <scope>NUCLEOTIDE SEQUENCE [LARGE SCALE GENOMIC DNA]</scope>
    <source>
        <strain evidence="2 3">CBS 962.96</strain>
    </source>
</reference>
<protein>
    <submittedName>
        <fullName evidence="2">Uncharacterized protein</fullName>
    </submittedName>
</protein>
<dbReference type="Gene3D" id="3.80.10.10">
    <property type="entry name" value="Ribonuclease Inhibitor"/>
    <property type="match status" value="1"/>
</dbReference>
<feature type="coiled-coil region" evidence="1">
    <location>
        <begin position="52"/>
        <end position="86"/>
    </location>
</feature>
<evidence type="ECO:0000256" key="1">
    <source>
        <dbReference type="SAM" id="Coils"/>
    </source>
</evidence>
<organism evidence="2 3">
    <name type="scientific">Dendrothele bispora (strain CBS 962.96)</name>
    <dbReference type="NCBI Taxonomy" id="1314807"/>
    <lineage>
        <taxon>Eukaryota</taxon>
        <taxon>Fungi</taxon>
        <taxon>Dikarya</taxon>
        <taxon>Basidiomycota</taxon>
        <taxon>Agaricomycotina</taxon>
        <taxon>Agaricomycetes</taxon>
        <taxon>Agaricomycetidae</taxon>
        <taxon>Agaricales</taxon>
        <taxon>Agaricales incertae sedis</taxon>
        <taxon>Dendrothele</taxon>
    </lineage>
</organism>
<keyword evidence="1" id="KW-0175">Coiled coil</keyword>
<gene>
    <name evidence="2" type="ORF">K435DRAFT_780067</name>
</gene>
<keyword evidence="3" id="KW-1185">Reference proteome</keyword>
<dbReference type="SUPFAM" id="SSF52047">
    <property type="entry name" value="RNI-like"/>
    <property type="match status" value="1"/>
</dbReference>
<evidence type="ECO:0000313" key="3">
    <source>
        <dbReference type="Proteomes" id="UP000297245"/>
    </source>
</evidence>
<proteinExistence type="predicted"/>
<dbReference type="AlphaFoldDB" id="A0A4S8LU59"/>
<name>A0A4S8LU59_DENBC</name>
<accession>A0A4S8LU59</accession>
<sequence>MSCSQNSPLGAILCTHCQANALSDPTTLSWKSHLDRINVLLKSNDPPLPEEADKMRDSRAEAKLRSRNIEKELELMEQRRILLQKEKRDIDEYLTVQERVLEPIRSIPVEILAKIFIICVDNVVDPETRYYDDPLSTKSVRWVLSYVCSRWRNVALTTPMMWDNIQLNIGTGIYESASIRSLLLGTHIQLSGSRPLTVGLYGFSPRFTERHPCLMVILSFAARWKCLHLIMKPRDMQKCLTYIQPYLRSTLNVLITYQDRHFRNLPLNYHSLPEERCDVFQSAVALDSVQLANPIALMNLHWDRIRYLTVTCSLNRVSDVHRALGQMKDLEYLEIGEYALDATADQMQEPNRSFIDLPNLKLLMFRAENAHYSPWPTEDQRALARTRFLKTLLVPNLTTFVDYGNGFPPSTPSSLALQSVSSAYLSLLDRSETRNLTHVNFGMVSVPENELCALLMRNPHIESLAFESNSVSNHFVRLLTYRAAVNTEEECITLPRLRSLTLTGIFNFESAVFVEMVRSRFGAHHAGKAPGMKTLRLHRRGGSLVSSTLSHELEQLQDLDFRGTGFAGQDD</sequence>
<dbReference type="Proteomes" id="UP000297245">
    <property type="component" value="Unassembled WGS sequence"/>
</dbReference>
<dbReference type="InterPro" id="IPR032675">
    <property type="entry name" value="LRR_dom_sf"/>
</dbReference>
<evidence type="ECO:0000313" key="2">
    <source>
        <dbReference type="EMBL" id="THU92900.1"/>
    </source>
</evidence>
<dbReference type="EMBL" id="ML179264">
    <property type="protein sequence ID" value="THU92900.1"/>
    <property type="molecule type" value="Genomic_DNA"/>
</dbReference>